<gene>
    <name evidence="2" type="ORF">AUP40_22390</name>
</gene>
<name>A0ABR5XXD0_9PROT</name>
<keyword evidence="3" id="KW-1185">Reference proteome</keyword>
<organism evidence="2 3">
    <name type="scientific">Thalassospira xiamenensis</name>
    <dbReference type="NCBI Taxonomy" id="220697"/>
    <lineage>
        <taxon>Bacteria</taxon>
        <taxon>Pseudomonadati</taxon>
        <taxon>Pseudomonadota</taxon>
        <taxon>Alphaproteobacteria</taxon>
        <taxon>Rhodospirillales</taxon>
        <taxon>Thalassospiraceae</taxon>
        <taxon>Thalassospira</taxon>
    </lineage>
</organism>
<evidence type="ECO:0000313" key="2">
    <source>
        <dbReference type="EMBL" id="KZC97001.1"/>
    </source>
</evidence>
<keyword evidence="1" id="KW-0472">Membrane</keyword>
<proteinExistence type="predicted"/>
<dbReference type="Proteomes" id="UP000076167">
    <property type="component" value="Unassembled WGS sequence"/>
</dbReference>
<sequence length="101" mass="11069">MKAASLVQTHIQHEMTIAGLPLRLLFVSATFGVSALVIPLIARSLVLAIPCGAIGIVGSWLILVRRYRNDPFFDKQLLLAPRYWVKRKGKLSILSAGGQSE</sequence>
<dbReference type="EMBL" id="LPXL01000057">
    <property type="protein sequence ID" value="KZC97001.1"/>
    <property type="molecule type" value="Genomic_DNA"/>
</dbReference>
<comment type="caution">
    <text evidence="2">The sequence shown here is derived from an EMBL/GenBank/DDBJ whole genome shotgun (WGS) entry which is preliminary data.</text>
</comment>
<feature type="transmembrane region" description="Helical" evidence="1">
    <location>
        <begin position="47"/>
        <end position="64"/>
    </location>
</feature>
<accession>A0ABR5XXD0</accession>
<evidence type="ECO:0000256" key="1">
    <source>
        <dbReference type="SAM" id="Phobius"/>
    </source>
</evidence>
<evidence type="ECO:0008006" key="4">
    <source>
        <dbReference type="Google" id="ProtNLM"/>
    </source>
</evidence>
<reference evidence="2 3" key="1">
    <citation type="submission" date="2015-12" db="EMBL/GenBank/DDBJ databases">
        <title>Genome sequence of Thalassospira xiamenensis MCCC 1A03005.</title>
        <authorList>
            <person name="Lu L."/>
            <person name="Lai Q."/>
            <person name="Shao Z."/>
            <person name="Qian P."/>
        </authorList>
    </citation>
    <scope>NUCLEOTIDE SEQUENCE [LARGE SCALE GENOMIC DNA]</scope>
    <source>
        <strain evidence="2 3">MCCC 1A03005</strain>
    </source>
</reference>
<keyword evidence="1" id="KW-0812">Transmembrane</keyword>
<feature type="transmembrane region" description="Helical" evidence="1">
    <location>
        <begin position="20"/>
        <end position="41"/>
    </location>
</feature>
<protein>
    <recommendedName>
        <fullName evidence="4">Type IV secretory pathway, VirB3-like protein</fullName>
    </recommendedName>
</protein>
<evidence type="ECO:0000313" key="3">
    <source>
        <dbReference type="Proteomes" id="UP000076167"/>
    </source>
</evidence>
<keyword evidence="1" id="KW-1133">Transmembrane helix</keyword>